<reference evidence="1 2" key="1">
    <citation type="submission" date="2018-10" db="EMBL/GenBank/DDBJ databases">
        <title>Pseudomonas zhaodongensis NEAU-ST5-21(T) genome.</title>
        <authorList>
            <person name="Peng J."/>
            <person name="Liu Z.-P."/>
        </authorList>
    </citation>
    <scope>NUCLEOTIDE SEQUENCE [LARGE SCALE GENOMIC DNA]</scope>
    <source>
        <strain evidence="1 2">NEAU-ST5-21</strain>
    </source>
</reference>
<sequence length="68" mass="7809">MFILTRVLFVPIAPADHVWPWVKFEPMHLLIRATWPVSAANFAIDRLVRCGVLRRAELRQSISGPSVR</sequence>
<comment type="caution">
    <text evidence="1">The sequence shown here is derived from an EMBL/GenBank/DDBJ whole genome shotgun (WGS) entry which is preliminary data.</text>
</comment>
<protein>
    <submittedName>
        <fullName evidence="1">Uncharacterized protein</fullName>
    </submittedName>
</protein>
<accession>A0A3M2HQ05</accession>
<dbReference type="RefSeq" id="WP_122164857.1">
    <property type="nucleotide sequence ID" value="NZ_CP180504.1"/>
</dbReference>
<evidence type="ECO:0000313" key="1">
    <source>
        <dbReference type="EMBL" id="RMH89660.1"/>
    </source>
</evidence>
<keyword evidence="2" id="KW-1185">Reference proteome</keyword>
<gene>
    <name evidence="1" type="ORF">EA797_08850</name>
</gene>
<name>A0A3M2HQ05_9GAMM</name>
<evidence type="ECO:0000313" key="2">
    <source>
        <dbReference type="Proteomes" id="UP000269774"/>
    </source>
</evidence>
<dbReference type="AlphaFoldDB" id="A0A3M2HQ05"/>
<proteinExistence type="predicted"/>
<organism evidence="1 2">
    <name type="scientific">Stutzerimonas zhaodongensis</name>
    <dbReference type="NCBI Taxonomy" id="1176257"/>
    <lineage>
        <taxon>Bacteria</taxon>
        <taxon>Pseudomonadati</taxon>
        <taxon>Pseudomonadota</taxon>
        <taxon>Gammaproteobacteria</taxon>
        <taxon>Pseudomonadales</taxon>
        <taxon>Pseudomonadaceae</taxon>
        <taxon>Stutzerimonas</taxon>
    </lineage>
</organism>
<dbReference type="Proteomes" id="UP000269774">
    <property type="component" value="Unassembled WGS sequence"/>
</dbReference>
<dbReference type="EMBL" id="RFFM01000002">
    <property type="protein sequence ID" value="RMH89660.1"/>
    <property type="molecule type" value="Genomic_DNA"/>
</dbReference>